<organism evidence="3 4">
    <name type="scientific">Harenicola maris</name>
    <dbReference type="NCBI Taxonomy" id="2841044"/>
    <lineage>
        <taxon>Bacteria</taxon>
        <taxon>Pseudomonadati</taxon>
        <taxon>Pseudomonadota</taxon>
        <taxon>Alphaproteobacteria</taxon>
        <taxon>Rhodobacterales</taxon>
        <taxon>Paracoccaceae</taxon>
        <taxon>Harenicola</taxon>
    </lineage>
</organism>
<keyword evidence="2" id="KW-0732">Signal</keyword>
<sequence length="456" mass="49483">MFPRLLPAALSLLLAACAATPTPNVAERRGNFAGDLPPMKTFAAPRSQRPTRSNTDLARDFMELSFRMESGRRLPKLTRFEGPITVAVSGNAPGSLQGDLTRLIQRFRSEAGIDISQTSSASEANIVIEVISKRELQRLVPQAACFVVPRISSWKEFKRARRGSVVDWTTLVTREKAAIFLPGDVSPQEVRDCLHEEIAQALGPLNDLYRLQDSVFNDDNFHTVLTGFDMMMLRAYYHPALRNGMSEQEVGARINAVLGQINPGGQGRAVRNTPSTPRVWKDAIETALGPKGSAEARIGAAKRAVSIAKSRGWTDGRTAFALYALGRLSLVREPELSLASFLESAQLYKANPETQVQAAHVAMQLAAFSLSAGQADSTLVLVNQSLPAVRDAENAALLATLLLLKAEALDLMGRTPEAEGVRANGLGWAQYGFGTGPTVRARVSEIAALKPRRTIQ</sequence>
<accession>A0AAP2G3E0</accession>
<protein>
    <submittedName>
        <fullName evidence="3">DUF2927 domain-containing protein</fullName>
    </submittedName>
</protein>
<keyword evidence="4" id="KW-1185">Reference proteome</keyword>
<dbReference type="InterPro" id="IPR021323">
    <property type="entry name" value="DUF2927"/>
</dbReference>
<evidence type="ECO:0000313" key="4">
    <source>
        <dbReference type="Proteomes" id="UP001315686"/>
    </source>
</evidence>
<feature type="region of interest" description="Disordered" evidence="1">
    <location>
        <begin position="29"/>
        <end position="53"/>
    </location>
</feature>
<evidence type="ECO:0000256" key="2">
    <source>
        <dbReference type="SAM" id="SignalP"/>
    </source>
</evidence>
<reference evidence="3 4" key="1">
    <citation type="journal article" date="2021" name="Arch. Microbiol.">
        <title>Harenicola maris gen. nov., sp. nov. isolated from the Sea of Japan shallow sediments.</title>
        <authorList>
            <person name="Romanenko L.A."/>
            <person name="Kurilenko V.V."/>
            <person name="Chernysheva N.Y."/>
            <person name="Tekutyeva L.A."/>
            <person name="Velansky P.V."/>
            <person name="Svetashev V.I."/>
            <person name="Isaeva M.P."/>
        </authorList>
    </citation>
    <scope>NUCLEOTIDE SEQUENCE [LARGE SCALE GENOMIC DNA]</scope>
    <source>
        <strain evidence="3 4">KMM 3653</strain>
    </source>
</reference>
<dbReference type="Pfam" id="PF11150">
    <property type="entry name" value="DUF2927"/>
    <property type="match status" value="1"/>
</dbReference>
<dbReference type="RefSeq" id="WP_327793276.1">
    <property type="nucleotide sequence ID" value="NZ_JADQAZ010000001.1"/>
</dbReference>
<dbReference type="EMBL" id="JADQAZ010000001">
    <property type="protein sequence ID" value="MBT0957100.1"/>
    <property type="molecule type" value="Genomic_DNA"/>
</dbReference>
<proteinExistence type="predicted"/>
<dbReference type="PROSITE" id="PS51257">
    <property type="entry name" value="PROKAR_LIPOPROTEIN"/>
    <property type="match status" value="1"/>
</dbReference>
<dbReference type="Proteomes" id="UP001315686">
    <property type="component" value="Unassembled WGS sequence"/>
</dbReference>
<feature type="chain" id="PRO_5043018319" evidence="2">
    <location>
        <begin position="27"/>
        <end position="456"/>
    </location>
</feature>
<dbReference type="AlphaFoldDB" id="A0AAP2G3E0"/>
<feature type="signal peptide" evidence="2">
    <location>
        <begin position="1"/>
        <end position="26"/>
    </location>
</feature>
<gene>
    <name evidence="3" type="ORF">IV417_06865</name>
</gene>
<comment type="caution">
    <text evidence="3">The sequence shown here is derived from an EMBL/GenBank/DDBJ whole genome shotgun (WGS) entry which is preliminary data.</text>
</comment>
<evidence type="ECO:0000256" key="1">
    <source>
        <dbReference type="SAM" id="MobiDB-lite"/>
    </source>
</evidence>
<evidence type="ECO:0000313" key="3">
    <source>
        <dbReference type="EMBL" id="MBT0957100.1"/>
    </source>
</evidence>
<name>A0AAP2G3E0_9RHOB</name>